<dbReference type="GO" id="GO:0003887">
    <property type="term" value="F:DNA-directed DNA polymerase activity"/>
    <property type="evidence" value="ECO:0007669"/>
    <property type="project" value="UniProtKB-EC"/>
</dbReference>
<proteinExistence type="predicted"/>
<comment type="caution">
    <text evidence="3">The sequence shown here is derived from an EMBL/GenBank/DDBJ whole genome shotgun (WGS) entry which is preliminary data.</text>
</comment>
<evidence type="ECO:0000259" key="2">
    <source>
        <dbReference type="Pfam" id="PF10006"/>
    </source>
</evidence>
<sequence>MPFTIDFLDDGRVLEWEATNDGATATERDDCTPRFYLTARDPDTDIDLTPLRARYERHPDVVATESVSRRPEFRRDDESALAVDVAVRDLLPAQRHEKIFEAYADLDDGEGFTLVNDHDPKPLYHQFDAEGGPEFRWEYRKRDPGEFRVLIGKAETDDDDPTVSEDPNAPF</sequence>
<protein>
    <submittedName>
        <fullName evidence="3">DNA polymerase I</fullName>
        <ecNumber evidence="3">2.7.7.7</ecNumber>
    </submittedName>
</protein>
<evidence type="ECO:0000313" key="4">
    <source>
        <dbReference type="Proteomes" id="UP000011650"/>
    </source>
</evidence>
<name>M0NR00_9EURY</name>
<dbReference type="AlphaFoldDB" id="M0NR00"/>
<feature type="domain" description="DUF2249" evidence="2">
    <location>
        <begin position="87"/>
        <end position="153"/>
    </location>
</feature>
<dbReference type="Proteomes" id="UP000011650">
    <property type="component" value="Unassembled WGS sequence"/>
</dbReference>
<organism evidence="3 4">
    <name type="scientific">Halorubrum lipolyticum DSM 21995</name>
    <dbReference type="NCBI Taxonomy" id="1227482"/>
    <lineage>
        <taxon>Archaea</taxon>
        <taxon>Methanobacteriati</taxon>
        <taxon>Methanobacteriota</taxon>
        <taxon>Stenosarchaea group</taxon>
        <taxon>Halobacteria</taxon>
        <taxon>Halobacteriales</taxon>
        <taxon>Haloferacaceae</taxon>
        <taxon>Halorubrum</taxon>
    </lineage>
</organism>
<keyword evidence="3" id="KW-0808">Transferase</keyword>
<keyword evidence="4" id="KW-1185">Reference proteome</keyword>
<dbReference type="Pfam" id="PF10006">
    <property type="entry name" value="DUF2249"/>
    <property type="match status" value="1"/>
</dbReference>
<evidence type="ECO:0000256" key="1">
    <source>
        <dbReference type="SAM" id="MobiDB-lite"/>
    </source>
</evidence>
<dbReference type="PATRIC" id="fig|1227482.3.peg.2013"/>
<keyword evidence="3" id="KW-0548">Nucleotidyltransferase</keyword>
<dbReference type="InterPro" id="IPR018720">
    <property type="entry name" value="DUF2249"/>
</dbReference>
<accession>M0NR00</accession>
<gene>
    <name evidence="3" type="ORF">C469_09991</name>
</gene>
<dbReference type="EMBL" id="AOJG01000028">
    <property type="protein sequence ID" value="EMA59644.1"/>
    <property type="molecule type" value="Genomic_DNA"/>
</dbReference>
<dbReference type="STRING" id="1227482.C469_09991"/>
<dbReference type="EC" id="2.7.7.7" evidence="3"/>
<feature type="region of interest" description="Disordered" evidence="1">
    <location>
        <begin position="152"/>
        <end position="171"/>
    </location>
</feature>
<evidence type="ECO:0000313" key="3">
    <source>
        <dbReference type="EMBL" id="EMA59644.1"/>
    </source>
</evidence>
<reference evidence="3 4" key="1">
    <citation type="journal article" date="2014" name="PLoS Genet.">
        <title>Phylogenetically driven sequencing of extremely halophilic archaea reveals strategies for static and dynamic osmo-response.</title>
        <authorList>
            <person name="Becker E.A."/>
            <person name="Seitzer P.M."/>
            <person name="Tritt A."/>
            <person name="Larsen D."/>
            <person name="Krusor M."/>
            <person name="Yao A.I."/>
            <person name="Wu D."/>
            <person name="Madern D."/>
            <person name="Eisen J.A."/>
            <person name="Darling A.E."/>
            <person name="Facciotti M.T."/>
        </authorList>
    </citation>
    <scope>NUCLEOTIDE SEQUENCE [LARGE SCALE GENOMIC DNA]</scope>
    <source>
        <strain evidence="3 4">DSM 21995</strain>
    </source>
</reference>